<dbReference type="GO" id="GO:0003700">
    <property type="term" value="F:DNA-binding transcription factor activity"/>
    <property type="evidence" value="ECO:0007669"/>
    <property type="project" value="InterPro"/>
</dbReference>
<evidence type="ECO:0000256" key="3">
    <source>
        <dbReference type="ARBA" id="ARBA00022723"/>
    </source>
</evidence>
<name>A0AAN5CLB8_9BILA</name>
<dbReference type="AlphaFoldDB" id="A0AAN5CLB8"/>
<comment type="caution">
    <text evidence="14">The sequence shown here is derived from an EMBL/GenBank/DDBJ whole genome shotgun (WGS) entry which is preliminary data.</text>
</comment>
<feature type="domain" description="NR LBD" evidence="13">
    <location>
        <begin position="145"/>
        <end position="413"/>
    </location>
</feature>
<dbReference type="InterPro" id="IPR035500">
    <property type="entry name" value="NHR-like_dom_sf"/>
</dbReference>
<reference evidence="15" key="1">
    <citation type="submission" date="2022-10" db="EMBL/GenBank/DDBJ databases">
        <title>Genome assembly of Pristionchus species.</title>
        <authorList>
            <person name="Yoshida K."/>
            <person name="Sommer R.J."/>
        </authorList>
    </citation>
    <scope>NUCLEOTIDE SEQUENCE [LARGE SCALE GENOMIC DNA]</scope>
    <source>
        <strain evidence="15">RS5460</strain>
    </source>
</reference>
<evidence type="ECO:0000259" key="12">
    <source>
        <dbReference type="PROSITE" id="PS51030"/>
    </source>
</evidence>
<evidence type="ECO:0000256" key="4">
    <source>
        <dbReference type="ARBA" id="ARBA00022771"/>
    </source>
</evidence>
<keyword evidence="6" id="KW-0805">Transcription regulation</keyword>
<dbReference type="InterPro" id="IPR049636">
    <property type="entry name" value="HNF4-like_DBD"/>
</dbReference>
<dbReference type="Pfam" id="PF00104">
    <property type="entry name" value="Hormone_recep"/>
    <property type="match status" value="1"/>
</dbReference>
<feature type="non-terminal residue" evidence="14">
    <location>
        <position position="1"/>
    </location>
</feature>
<dbReference type="Pfam" id="PF00105">
    <property type="entry name" value="zf-C4"/>
    <property type="match status" value="1"/>
</dbReference>
<dbReference type="CDD" id="cd06960">
    <property type="entry name" value="NR_DBD_HNF4A"/>
    <property type="match status" value="1"/>
</dbReference>
<evidence type="ECO:0000256" key="11">
    <source>
        <dbReference type="SAM" id="MobiDB-lite"/>
    </source>
</evidence>
<dbReference type="SUPFAM" id="SSF48508">
    <property type="entry name" value="Nuclear receptor ligand-binding domain"/>
    <property type="match status" value="1"/>
</dbReference>
<feature type="domain" description="Nuclear receptor" evidence="12">
    <location>
        <begin position="39"/>
        <end position="115"/>
    </location>
</feature>
<evidence type="ECO:0000256" key="6">
    <source>
        <dbReference type="ARBA" id="ARBA00023015"/>
    </source>
</evidence>
<dbReference type="GO" id="GO:0005634">
    <property type="term" value="C:nucleus"/>
    <property type="evidence" value="ECO:0007669"/>
    <property type="project" value="UniProtKB-SubCell"/>
</dbReference>
<evidence type="ECO:0000256" key="5">
    <source>
        <dbReference type="ARBA" id="ARBA00022833"/>
    </source>
</evidence>
<dbReference type="Proteomes" id="UP001328107">
    <property type="component" value="Unassembled WGS sequence"/>
</dbReference>
<dbReference type="PRINTS" id="PR00047">
    <property type="entry name" value="STROIDFINGER"/>
</dbReference>
<keyword evidence="15" id="KW-1185">Reference proteome</keyword>
<protein>
    <recommendedName>
        <fullName evidence="16">Nuclear receptor</fullName>
    </recommendedName>
</protein>
<keyword evidence="3" id="KW-0479">Metal-binding</keyword>
<organism evidence="14 15">
    <name type="scientific">Pristionchus mayeri</name>
    <dbReference type="NCBI Taxonomy" id="1317129"/>
    <lineage>
        <taxon>Eukaryota</taxon>
        <taxon>Metazoa</taxon>
        <taxon>Ecdysozoa</taxon>
        <taxon>Nematoda</taxon>
        <taxon>Chromadorea</taxon>
        <taxon>Rhabditida</taxon>
        <taxon>Rhabditina</taxon>
        <taxon>Diplogasteromorpha</taxon>
        <taxon>Diplogasteroidea</taxon>
        <taxon>Neodiplogasteridae</taxon>
        <taxon>Pristionchus</taxon>
    </lineage>
</organism>
<dbReference type="SUPFAM" id="SSF57716">
    <property type="entry name" value="Glucocorticoid receptor-like (DNA-binding domain)"/>
    <property type="match status" value="1"/>
</dbReference>
<dbReference type="EMBL" id="BTRK01000004">
    <property type="protein sequence ID" value="GMR46492.1"/>
    <property type="molecule type" value="Genomic_DNA"/>
</dbReference>
<dbReference type="PROSITE" id="PS51030">
    <property type="entry name" value="NUCLEAR_REC_DBD_2"/>
    <property type="match status" value="1"/>
</dbReference>
<dbReference type="Gene3D" id="3.30.50.10">
    <property type="entry name" value="Erythroid Transcription Factor GATA-1, subunit A"/>
    <property type="match status" value="1"/>
</dbReference>
<evidence type="ECO:0000256" key="2">
    <source>
        <dbReference type="ARBA" id="ARBA00005993"/>
    </source>
</evidence>
<evidence type="ECO:0000256" key="1">
    <source>
        <dbReference type="ARBA" id="ARBA00004123"/>
    </source>
</evidence>
<comment type="subcellular location">
    <subcellularLocation>
        <location evidence="1">Nucleus</location>
    </subcellularLocation>
</comment>
<proteinExistence type="inferred from homology"/>
<dbReference type="InterPro" id="IPR001628">
    <property type="entry name" value="Znf_hrmn_rcpt"/>
</dbReference>
<dbReference type="InterPro" id="IPR013088">
    <property type="entry name" value="Znf_NHR/GATA"/>
</dbReference>
<comment type="similarity">
    <text evidence="2">Belongs to the nuclear hormone receptor family.</text>
</comment>
<evidence type="ECO:0000259" key="13">
    <source>
        <dbReference type="PROSITE" id="PS51843"/>
    </source>
</evidence>
<dbReference type="GO" id="GO:0000978">
    <property type="term" value="F:RNA polymerase II cis-regulatory region sequence-specific DNA binding"/>
    <property type="evidence" value="ECO:0007669"/>
    <property type="project" value="InterPro"/>
</dbReference>
<keyword evidence="9" id="KW-0675">Receptor</keyword>
<accession>A0AAN5CLB8</accession>
<keyword evidence="10" id="KW-0539">Nucleus</keyword>
<dbReference type="PROSITE" id="PS51843">
    <property type="entry name" value="NR_LBD"/>
    <property type="match status" value="1"/>
</dbReference>
<sequence>SLAHRSQSISKCSLSWYSSLFRSVFVPIRSEMSSTAPGKRLCLICGAPTSYAHFGIDSCRACAEFYKRTLTTNKNYACRQGNRQCTISKSDRFICRRCRFEKCKDLGMSLDDPRKRKKVVEKPMAGPKEEPRPSTSVDPPSPQKSKESILDRIMREHTTSIARRKFVEMSIRPTSLREHIKVDHEEEDLLLCTWSFLMDCLRMYAGDYFTLAAACFPEFDALALDEKRLMLQSCAARIYILESHAMTAKVFRTGEGPFYMMTLTTCFNRENIKFLIQDSNDSTRHDDIVRSMAYYMEKLMKIVWPMLRKTKLTDTEFHALFGLVIWQIDPCQALPDRLIDMAGKIRTDIYADLRRYYREELKLEDFSVRMGNLMSLEHAIQEANSLMGEQMQTFNLLDMLLADTAFLNVVLQIKL</sequence>
<dbReference type="SMART" id="SM00430">
    <property type="entry name" value="HOLI"/>
    <property type="match status" value="1"/>
</dbReference>
<keyword evidence="4" id="KW-0863">Zinc-finger</keyword>
<keyword evidence="7" id="KW-0238">DNA-binding</keyword>
<dbReference type="SMART" id="SM00399">
    <property type="entry name" value="ZnF_C4"/>
    <property type="match status" value="1"/>
</dbReference>
<evidence type="ECO:0000256" key="9">
    <source>
        <dbReference type="ARBA" id="ARBA00023170"/>
    </source>
</evidence>
<gene>
    <name evidence="14" type="ORF">PMAYCL1PPCAC_16687</name>
</gene>
<evidence type="ECO:0000256" key="8">
    <source>
        <dbReference type="ARBA" id="ARBA00023163"/>
    </source>
</evidence>
<evidence type="ECO:0000256" key="7">
    <source>
        <dbReference type="ARBA" id="ARBA00023125"/>
    </source>
</evidence>
<dbReference type="PANTHER" id="PTHR46011:SF6">
    <property type="entry name" value="HIGH ZINC ACTIVATED NUCLEAR RECEPTOR PROTEIN"/>
    <property type="match status" value="1"/>
</dbReference>
<dbReference type="Gene3D" id="1.10.565.10">
    <property type="entry name" value="Retinoid X Receptor"/>
    <property type="match status" value="1"/>
</dbReference>
<dbReference type="InterPro" id="IPR000536">
    <property type="entry name" value="Nucl_hrmn_rcpt_lig-bd"/>
</dbReference>
<evidence type="ECO:0000256" key="10">
    <source>
        <dbReference type="ARBA" id="ARBA00023242"/>
    </source>
</evidence>
<feature type="region of interest" description="Disordered" evidence="11">
    <location>
        <begin position="114"/>
        <end position="147"/>
    </location>
</feature>
<keyword evidence="8" id="KW-0804">Transcription</keyword>
<evidence type="ECO:0008006" key="16">
    <source>
        <dbReference type="Google" id="ProtNLM"/>
    </source>
</evidence>
<dbReference type="GO" id="GO:0008270">
    <property type="term" value="F:zinc ion binding"/>
    <property type="evidence" value="ECO:0007669"/>
    <property type="project" value="UniProtKB-KW"/>
</dbReference>
<evidence type="ECO:0000313" key="15">
    <source>
        <dbReference type="Proteomes" id="UP001328107"/>
    </source>
</evidence>
<dbReference type="PANTHER" id="PTHR46011">
    <property type="entry name" value="NUCLEAR HORMONE RECEPTOR FAMILY MEMBER NHR-86-RELATED"/>
    <property type="match status" value="1"/>
</dbReference>
<evidence type="ECO:0000313" key="14">
    <source>
        <dbReference type="EMBL" id="GMR46492.1"/>
    </source>
</evidence>
<keyword evidence="5" id="KW-0862">Zinc</keyword>